<evidence type="ECO:0000313" key="2">
    <source>
        <dbReference type="Proteomes" id="UP000321222"/>
    </source>
</evidence>
<reference evidence="1 2" key="1">
    <citation type="submission" date="2019-08" db="EMBL/GenBank/DDBJ databases">
        <title>Flavobacterium alkalisoli sp. nov., isolated from rhizosphere soil of Suaeda salsa.</title>
        <authorList>
            <person name="Sun J.-Q."/>
            <person name="Xu L."/>
        </authorList>
    </citation>
    <scope>NUCLEOTIDE SEQUENCE [LARGE SCALE GENOMIC DNA]</scope>
    <source>
        <strain evidence="1 2">XS-5</strain>
    </source>
</reference>
<dbReference type="Proteomes" id="UP000321222">
    <property type="component" value="Chromosome"/>
</dbReference>
<dbReference type="RefSeq" id="WP_147584117.1">
    <property type="nucleotide sequence ID" value="NZ_CP042831.1"/>
</dbReference>
<dbReference type="KEGG" id="fak:FUA48_14070"/>
<dbReference type="OrthoDB" id="1235206at2"/>
<proteinExistence type="predicted"/>
<dbReference type="AlphaFoldDB" id="A0A5B9FTJ7"/>
<name>A0A5B9FTJ7_9FLAO</name>
<keyword evidence="2" id="KW-1185">Reference proteome</keyword>
<evidence type="ECO:0000313" key="1">
    <source>
        <dbReference type="EMBL" id="QEE50663.1"/>
    </source>
</evidence>
<organism evidence="1 2">
    <name type="scientific">Flavobacterium alkalisoli</name>
    <dbReference type="NCBI Taxonomy" id="2602769"/>
    <lineage>
        <taxon>Bacteria</taxon>
        <taxon>Pseudomonadati</taxon>
        <taxon>Bacteroidota</taxon>
        <taxon>Flavobacteriia</taxon>
        <taxon>Flavobacteriales</taxon>
        <taxon>Flavobacteriaceae</taxon>
        <taxon>Flavobacterium</taxon>
    </lineage>
</organism>
<dbReference type="EMBL" id="CP042831">
    <property type="protein sequence ID" value="QEE50663.1"/>
    <property type="molecule type" value="Genomic_DNA"/>
</dbReference>
<gene>
    <name evidence="1" type="ORF">FUA48_14070</name>
</gene>
<protein>
    <submittedName>
        <fullName evidence="1">Uncharacterized protein</fullName>
    </submittedName>
</protein>
<accession>A0A5B9FTJ7</accession>
<sequence length="225" mass="24645">MAIQLRNILKGFFNTGDRPTEAQFSDVVDSFVHQSEDKASTAEVQVGTNNVKYVTPAGAKASVQTFAPVKTVNGLTPVSGNVALNIGGGTDYGSVELGVVKFRHTSSSATNIFHLKLPHRVDQHNAMFHFKAEGYAYNAADIIDIVWVGYCYKNQGTLTYKKTDVSRSTVITAGQYIGSDNHIYLWFKAANTYYVTFKVDSIKVGNGFQVNPGDIEVFVTNQTQL</sequence>